<dbReference type="EMBL" id="KY523104">
    <property type="protein sequence ID" value="QKU35233.1"/>
    <property type="molecule type" value="Genomic_DNA"/>
</dbReference>
<accession>A0A6N1NV18</accession>
<dbReference type="GeneID" id="80518655"/>
<organism evidence="1">
    <name type="scientific">Tupanvirus soda lake</name>
    <dbReference type="NCBI Taxonomy" id="2126985"/>
    <lineage>
        <taxon>Viruses</taxon>
        <taxon>Varidnaviria</taxon>
        <taxon>Bamfordvirae</taxon>
        <taxon>Nucleocytoviricota</taxon>
        <taxon>Megaviricetes</taxon>
        <taxon>Imitervirales</taxon>
        <taxon>Mimiviridae</taxon>
        <taxon>Megamimivirinae</taxon>
        <taxon>Tupanvirus</taxon>
        <taxon>Tupanvirus salinum</taxon>
    </lineage>
</organism>
<protein>
    <submittedName>
        <fullName evidence="1">Putative orfan</fullName>
    </submittedName>
</protein>
<name>A0A6N1NV18_9VIRU</name>
<evidence type="ECO:0000313" key="1">
    <source>
        <dbReference type="EMBL" id="QKU35233.1"/>
    </source>
</evidence>
<sequence length="53" mass="6312">MSSHDNCYRKALYPCFYGFHHRSDYIFMNVNEYPPRIPFMSGARGYFDLLPGE</sequence>
<proteinExistence type="predicted"/>
<dbReference type="KEGG" id="vg:80518655"/>
<reference evidence="1" key="2">
    <citation type="journal article" date="2018" name="Nat. Commun.">
        <title>Tailed giant Tupanvirus possesses the most complete translational apparatus of the known virosphere.</title>
        <authorList>
            <person name="Abrahao J."/>
            <person name="Silva L."/>
            <person name="Silva L.S."/>
            <person name="Khalil J.Y.B."/>
            <person name="Rodrigues R."/>
            <person name="Arantes T."/>
            <person name="Assis F."/>
            <person name="Boratto P."/>
            <person name="Andrade M."/>
            <person name="Kroon E.G."/>
            <person name="Ribeiro B."/>
            <person name="Bergier I."/>
            <person name="Seligmann H."/>
            <person name="Ghigo E."/>
            <person name="Colson P."/>
            <person name="Levasseur A."/>
            <person name="Kroemer G."/>
            <person name="Raoult D."/>
            <person name="La Scola B."/>
        </authorList>
    </citation>
    <scope>NUCLEOTIDE SEQUENCE [LARGE SCALE GENOMIC DNA]</scope>
    <source>
        <strain evidence="1">Soda lake</strain>
    </source>
</reference>
<dbReference type="RefSeq" id="YP_010781891.1">
    <property type="nucleotide sequence ID" value="NC_075039.1"/>
</dbReference>
<reference evidence="1" key="1">
    <citation type="submission" date="2017-01" db="EMBL/GenBank/DDBJ databases">
        <authorList>
            <person name="Assis F.L."/>
            <person name="Abrahao J.S."/>
            <person name="Silva L."/>
            <person name="Khalil J.B."/>
            <person name="Rodrigues R."/>
            <person name="Silva L.S."/>
            <person name="Arantes T."/>
            <person name="Boratto P."/>
            <person name="Andrade M."/>
            <person name="Kroon E.G."/>
            <person name="Ribeiro B."/>
            <person name="Bergier I."/>
            <person name="Seligmann H."/>
            <person name="Ghigo E."/>
            <person name="Colson P."/>
            <person name="Levasseur A."/>
            <person name="Raoult D."/>
            <person name="Scola B.L."/>
        </authorList>
    </citation>
    <scope>NUCLEOTIDE SEQUENCE</scope>
    <source>
        <strain evidence="1">Soda lake</strain>
    </source>
</reference>